<keyword evidence="1 2" id="KW-0808">Transferase</keyword>
<dbReference type="Proteomes" id="UP001161405">
    <property type="component" value="Unassembled WGS sequence"/>
</dbReference>
<sequence>MSNKPLEGIKVLELARVLAGPWVGQTFADLGADVIKVESPKGDDTRTWGPPFVERKDDRSAAYFHSCNRGKRSIALDFKNPDDIEIVLDLVRQSDVLVENFKLGGLKKYGLDYDTLKEINPRLIYCSITGFGQTGPYAPQPGYDFIVQGMSGMMSITGEPGREPQKIGTALADIMTGLYATIGIQAALWQRERTGIGQQVDMALLDSMVGVLANQAMNYLTSGVAPQRMGNAHPNIVPYQVLEVKNGHIILAVGNDGQFQRLCHLLELDDLATDEAYATNSARQNHREALTKILAEAFAKWDKWELLDALHSCNVPAGPINNIDEVFADPQVIARNMQLDLDGVPGVRTPITFSDAELTLDKASPKVDQHRAEILAELQKNKE</sequence>
<evidence type="ECO:0000256" key="1">
    <source>
        <dbReference type="ARBA" id="ARBA00022679"/>
    </source>
</evidence>
<dbReference type="PANTHER" id="PTHR48207:SF3">
    <property type="entry name" value="SUCCINATE--HYDROXYMETHYLGLUTARATE COA-TRANSFERASE"/>
    <property type="match status" value="1"/>
</dbReference>
<dbReference type="GO" id="GO:0016740">
    <property type="term" value="F:transferase activity"/>
    <property type="evidence" value="ECO:0007669"/>
    <property type="project" value="UniProtKB-KW"/>
</dbReference>
<evidence type="ECO:0000313" key="3">
    <source>
        <dbReference type="Proteomes" id="UP001161405"/>
    </source>
</evidence>
<keyword evidence="3" id="KW-1185">Reference proteome</keyword>
<dbReference type="PANTHER" id="PTHR48207">
    <property type="entry name" value="SUCCINATE--HYDROXYMETHYLGLUTARATE COA-TRANSFERASE"/>
    <property type="match status" value="1"/>
</dbReference>
<dbReference type="InterPro" id="IPR044855">
    <property type="entry name" value="CoA-Trfase_III_dom3_sf"/>
</dbReference>
<protein>
    <submittedName>
        <fullName evidence="2">CoA transferase</fullName>
    </submittedName>
</protein>
<proteinExistence type="predicted"/>
<dbReference type="Gene3D" id="3.30.1540.10">
    <property type="entry name" value="formyl-coa transferase, domain 3"/>
    <property type="match status" value="1"/>
</dbReference>
<reference evidence="2" key="1">
    <citation type="journal article" date="2014" name="Int. J. Syst. Evol. Microbiol.">
        <title>Complete genome of a new Firmicutes species belonging to the dominant human colonic microbiota ('Ruminococcus bicirculans') reveals two chromosomes and a selective capacity to utilize plant glucans.</title>
        <authorList>
            <consortium name="NISC Comparative Sequencing Program"/>
            <person name="Wegmann U."/>
            <person name="Louis P."/>
            <person name="Goesmann A."/>
            <person name="Henrissat B."/>
            <person name="Duncan S.H."/>
            <person name="Flint H.J."/>
        </authorList>
    </citation>
    <scope>NUCLEOTIDE SEQUENCE</scope>
    <source>
        <strain evidence="2">NBRC 107169</strain>
    </source>
</reference>
<evidence type="ECO:0000313" key="2">
    <source>
        <dbReference type="EMBL" id="GLQ16023.1"/>
    </source>
</evidence>
<dbReference type="InterPro" id="IPR023606">
    <property type="entry name" value="CoA-Trfase_III_dom_1_sf"/>
</dbReference>
<dbReference type="RefSeq" id="WP_284361276.1">
    <property type="nucleotide sequence ID" value="NZ_BSNI01000001.1"/>
</dbReference>
<dbReference type="Gene3D" id="3.40.50.10540">
    <property type="entry name" value="Crotonobetainyl-coa:carnitine coa-transferase, domain 1"/>
    <property type="match status" value="1"/>
</dbReference>
<organism evidence="2 3">
    <name type="scientific">Maritalea porphyrae</name>
    <dbReference type="NCBI Taxonomy" id="880732"/>
    <lineage>
        <taxon>Bacteria</taxon>
        <taxon>Pseudomonadati</taxon>
        <taxon>Pseudomonadota</taxon>
        <taxon>Alphaproteobacteria</taxon>
        <taxon>Hyphomicrobiales</taxon>
        <taxon>Devosiaceae</taxon>
        <taxon>Maritalea</taxon>
    </lineage>
</organism>
<comment type="caution">
    <text evidence="2">The sequence shown here is derived from an EMBL/GenBank/DDBJ whole genome shotgun (WGS) entry which is preliminary data.</text>
</comment>
<gene>
    <name evidence="2" type="ORF">GCM10007879_02720</name>
</gene>
<dbReference type="Pfam" id="PF02515">
    <property type="entry name" value="CoA_transf_3"/>
    <property type="match status" value="1"/>
</dbReference>
<dbReference type="EMBL" id="BSNI01000001">
    <property type="protein sequence ID" value="GLQ16023.1"/>
    <property type="molecule type" value="Genomic_DNA"/>
</dbReference>
<dbReference type="SUPFAM" id="SSF89796">
    <property type="entry name" value="CoA-transferase family III (CaiB/BaiF)"/>
    <property type="match status" value="1"/>
</dbReference>
<name>A0ABQ5UL65_9HYPH</name>
<dbReference type="InterPro" id="IPR003673">
    <property type="entry name" value="CoA-Trfase_fam_III"/>
</dbReference>
<accession>A0ABQ5UL65</accession>
<dbReference type="InterPro" id="IPR050483">
    <property type="entry name" value="CoA-transferase_III_domain"/>
</dbReference>
<reference evidence="2" key="2">
    <citation type="submission" date="2023-01" db="EMBL/GenBank/DDBJ databases">
        <title>Draft genome sequence of Maritalea porphyrae strain NBRC 107169.</title>
        <authorList>
            <person name="Sun Q."/>
            <person name="Mori K."/>
        </authorList>
    </citation>
    <scope>NUCLEOTIDE SEQUENCE</scope>
    <source>
        <strain evidence="2">NBRC 107169</strain>
    </source>
</reference>